<name>A0A7W4Z5I0_9GAMM</name>
<comment type="caution">
    <text evidence="4">The sequence shown here is derived from an EMBL/GenBank/DDBJ whole genome shotgun (WGS) entry which is preliminary data.</text>
</comment>
<evidence type="ECO:0000256" key="2">
    <source>
        <dbReference type="SAM" id="SignalP"/>
    </source>
</evidence>
<organism evidence="4 5">
    <name type="scientific">Litorivivens lipolytica</name>
    <dbReference type="NCBI Taxonomy" id="1524264"/>
    <lineage>
        <taxon>Bacteria</taxon>
        <taxon>Pseudomonadati</taxon>
        <taxon>Pseudomonadota</taxon>
        <taxon>Gammaproteobacteria</taxon>
        <taxon>Litorivivens</taxon>
    </lineage>
</organism>
<evidence type="ECO:0000256" key="1">
    <source>
        <dbReference type="ARBA" id="ARBA00022729"/>
    </source>
</evidence>
<dbReference type="SUPFAM" id="SSF56935">
    <property type="entry name" value="Porins"/>
    <property type="match status" value="1"/>
</dbReference>
<dbReference type="Proteomes" id="UP000537130">
    <property type="component" value="Unassembled WGS sequence"/>
</dbReference>
<feature type="domain" description="Outer membrane protein beta-barrel" evidence="3">
    <location>
        <begin position="5"/>
        <end position="156"/>
    </location>
</feature>
<evidence type="ECO:0000313" key="5">
    <source>
        <dbReference type="Proteomes" id="UP000537130"/>
    </source>
</evidence>
<dbReference type="EMBL" id="JACHWY010000001">
    <property type="protein sequence ID" value="MBB3047147.1"/>
    <property type="molecule type" value="Genomic_DNA"/>
</dbReference>
<feature type="chain" id="PRO_5031063682" description="Outer membrane protein beta-barrel domain-containing protein" evidence="2">
    <location>
        <begin position="19"/>
        <end position="187"/>
    </location>
</feature>
<protein>
    <recommendedName>
        <fullName evidence="3">Outer membrane protein beta-barrel domain-containing protein</fullName>
    </recommendedName>
</protein>
<dbReference type="AlphaFoldDB" id="A0A7W4Z5I0"/>
<feature type="signal peptide" evidence="2">
    <location>
        <begin position="1"/>
        <end position="18"/>
    </location>
</feature>
<dbReference type="RefSeq" id="WP_183409787.1">
    <property type="nucleotide sequence ID" value="NZ_JACHWY010000001.1"/>
</dbReference>
<dbReference type="InterPro" id="IPR027385">
    <property type="entry name" value="Beta-barrel_OMP"/>
</dbReference>
<keyword evidence="5" id="KW-1185">Reference proteome</keyword>
<proteinExistence type="predicted"/>
<keyword evidence="1 2" id="KW-0732">Signal</keyword>
<evidence type="ECO:0000313" key="4">
    <source>
        <dbReference type="EMBL" id="MBB3047147.1"/>
    </source>
</evidence>
<gene>
    <name evidence="4" type="ORF">FHR99_001383</name>
</gene>
<sequence>MKKALTLFTLLFTNAAFASEPFDYIDLAYSQQNTDWHNYTDSSSATVKTGVSAGDYVQFRARYHDGNVQMPPNVQQETWTAYGVGFRYPVSESLWLYIGGDHNELELRNRPTERGWYNYVGARYQATPQWQFALEAGETDVVFRDTTFVVETVYNFHSSLGLSATLRDYDDLDLTEYEIGLRWFFRN</sequence>
<evidence type="ECO:0000259" key="3">
    <source>
        <dbReference type="Pfam" id="PF13505"/>
    </source>
</evidence>
<reference evidence="4 5" key="1">
    <citation type="submission" date="2020-08" db="EMBL/GenBank/DDBJ databases">
        <title>Genomic Encyclopedia of Type Strains, Phase III (KMG-III): the genomes of soil and plant-associated and newly described type strains.</title>
        <authorList>
            <person name="Whitman W."/>
        </authorList>
    </citation>
    <scope>NUCLEOTIDE SEQUENCE [LARGE SCALE GENOMIC DNA]</scope>
    <source>
        <strain evidence="4 5">CECT 8654</strain>
    </source>
</reference>
<dbReference type="Pfam" id="PF13505">
    <property type="entry name" value="OMP_b-brl"/>
    <property type="match status" value="1"/>
</dbReference>
<accession>A0A7W4Z5I0</accession>